<reference evidence="1 2" key="1">
    <citation type="submission" date="2020-04" db="EMBL/GenBank/DDBJ databases">
        <title>Genome-Wide Identification of 5-Methylcytosine Sites in Bacterial Genomes By High-Throughput Sequencing of MspJI Restriction Fragments.</title>
        <authorList>
            <person name="Wu V."/>
        </authorList>
    </citation>
    <scope>NUCLEOTIDE SEQUENCE [LARGE SCALE GENOMIC DNA]</scope>
    <source>
        <strain evidence="1 2">S2</strain>
    </source>
</reference>
<accession>A0A6H1NYP9</accession>
<evidence type="ECO:0008006" key="3">
    <source>
        <dbReference type="Google" id="ProtNLM"/>
    </source>
</evidence>
<gene>
    <name evidence="1" type="ORF">HFZ78_06625</name>
</gene>
<dbReference type="Proteomes" id="UP000501868">
    <property type="component" value="Chromosome"/>
</dbReference>
<dbReference type="EMBL" id="CP051128">
    <property type="protein sequence ID" value="QIZ06419.1"/>
    <property type="molecule type" value="Genomic_DNA"/>
</dbReference>
<name>A0A6H1NYP9_PRIMG</name>
<protein>
    <recommendedName>
        <fullName evidence="3">Cysteine-rich protein</fullName>
    </recommendedName>
</protein>
<proteinExistence type="predicted"/>
<reference evidence="1 2" key="2">
    <citation type="submission" date="2020-04" db="EMBL/GenBank/DDBJ databases">
        <authorList>
            <person name="Fomenkov A."/>
            <person name="Anton B.P."/>
            <person name="Roberts R.J."/>
        </authorList>
    </citation>
    <scope>NUCLEOTIDE SEQUENCE [LARGE SCALE GENOMIC DNA]</scope>
    <source>
        <strain evidence="1 2">S2</strain>
    </source>
</reference>
<evidence type="ECO:0000313" key="2">
    <source>
        <dbReference type="Proteomes" id="UP000501868"/>
    </source>
</evidence>
<dbReference type="AlphaFoldDB" id="A0A6H1NYP9"/>
<sequence length="131" mass="15138">MEILENKRYSTKGICTVEGCGEQIKARQLCNKHYVRMRRSGKIDTIRVEACSIDHCLAVDCSKPYFANGYCEHHNYIYNKLGYPHMPKVIKLCGVKNCSNYHFLRGLCEGHYNEWVSNLKKIPAFAANEKM</sequence>
<organism evidence="1 2">
    <name type="scientific">Priestia megaterium</name>
    <name type="common">Bacillus megaterium</name>
    <dbReference type="NCBI Taxonomy" id="1404"/>
    <lineage>
        <taxon>Bacteria</taxon>
        <taxon>Bacillati</taxon>
        <taxon>Bacillota</taxon>
        <taxon>Bacilli</taxon>
        <taxon>Bacillales</taxon>
        <taxon>Bacillaceae</taxon>
        <taxon>Priestia</taxon>
    </lineage>
</organism>
<evidence type="ECO:0000313" key="1">
    <source>
        <dbReference type="EMBL" id="QIZ06419.1"/>
    </source>
</evidence>